<name>A0ABT8MNM0_9BACL</name>
<keyword evidence="3" id="KW-1185">Reference proteome</keyword>
<dbReference type="InterPro" id="IPR011528">
    <property type="entry name" value="NERD"/>
</dbReference>
<gene>
    <name evidence="2" type="ORF">QWY15_04180</name>
</gene>
<sequence>MLKRLPPNHERNGAILELLNYENAGAGGEERVDDLLAYFEPDYPYIIIQDLSLPDRSQIDTVIIMQDRLLILEIKNIGGKLRLQTNPSVLHQSFQNGKQRVFKSPVVQAETAKIKMEKVLKQINYHLPVQIAVIMAYPSQIIENVPPDATVWIADELFFQLHRLDIDNRLLTEEQMKSLGAQLLAIDQKYQPFPLALNMRINPQDIQTGVYCPRCRLRKMKRFVRKWECAPCNIFSKDAHLDAIDEWFMLVKSTITTKECKTFLGLETLEAAQRALRRKKLEEVGGKRHRFYRQKQEHR</sequence>
<dbReference type="Pfam" id="PF08378">
    <property type="entry name" value="NERD"/>
    <property type="match status" value="1"/>
</dbReference>
<organism evidence="2 3">
    <name type="scientific">Planococcus liqunii</name>
    <dbReference type="NCBI Taxonomy" id="3058394"/>
    <lineage>
        <taxon>Bacteria</taxon>
        <taxon>Bacillati</taxon>
        <taxon>Bacillota</taxon>
        <taxon>Bacilli</taxon>
        <taxon>Bacillales</taxon>
        <taxon>Caryophanaceae</taxon>
        <taxon>Planococcus</taxon>
    </lineage>
</organism>
<evidence type="ECO:0000313" key="2">
    <source>
        <dbReference type="EMBL" id="MDN7226487.1"/>
    </source>
</evidence>
<evidence type="ECO:0000259" key="1">
    <source>
        <dbReference type="PROSITE" id="PS50965"/>
    </source>
</evidence>
<dbReference type="PROSITE" id="PS50965">
    <property type="entry name" value="NERD"/>
    <property type="match status" value="1"/>
</dbReference>
<dbReference type="EMBL" id="JAUJWW010000001">
    <property type="protein sequence ID" value="MDN7226487.1"/>
    <property type="molecule type" value="Genomic_DNA"/>
</dbReference>
<proteinExistence type="predicted"/>
<reference evidence="2 3" key="1">
    <citation type="submission" date="2023-06" db="EMBL/GenBank/DDBJ databases">
        <title>Novel species in genus Planococcus.</title>
        <authorList>
            <person name="Ning S."/>
        </authorList>
    </citation>
    <scope>NUCLEOTIDE SEQUENCE [LARGE SCALE GENOMIC DNA]</scope>
    <source>
        <strain evidence="2 3">N064</strain>
    </source>
</reference>
<evidence type="ECO:0000313" key="3">
    <source>
        <dbReference type="Proteomes" id="UP001172054"/>
    </source>
</evidence>
<accession>A0ABT8MNM0</accession>
<dbReference type="RefSeq" id="WP_301725522.1">
    <property type="nucleotide sequence ID" value="NZ_JAUJWW010000001.1"/>
</dbReference>
<comment type="caution">
    <text evidence="2">The sequence shown here is derived from an EMBL/GenBank/DDBJ whole genome shotgun (WGS) entry which is preliminary data.</text>
</comment>
<feature type="domain" description="NERD" evidence="1">
    <location>
        <begin position="24"/>
        <end position="139"/>
    </location>
</feature>
<dbReference type="Proteomes" id="UP001172054">
    <property type="component" value="Unassembled WGS sequence"/>
</dbReference>
<protein>
    <submittedName>
        <fullName evidence="2">Nuclease-related domain-containing protein</fullName>
    </submittedName>
</protein>